<feature type="compositionally biased region" description="Polar residues" evidence="1">
    <location>
        <begin position="330"/>
        <end position="345"/>
    </location>
</feature>
<protein>
    <submittedName>
        <fullName evidence="2">Uncharacterized protein</fullName>
    </submittedName>
</protein>
<feature type="compositionally biased region" description="Basic and acidic residues" evidence="1">
    <location>
        <begin position="360"/>
        <end position="373"/>
    </location>
</feature>
<dbReference type="GO" id="GO:0008017">
    <property type="term" value="F:microtubule binding"/>
    <property type="evidence" value="ECO:0007669"/>
    <property type="project" value="InterPro"/>
</dbReference>
<feature type="compositionally biased region" description="Polar residues" evidence="1">
    <location>
        <begin position="219"/>
        <end position="228"/>
    </location>
</feature>
<feature type="compositionally biased region" description="Low complexity" evidence="1">
    <location>
        <begin position="111"/>
        <end position="123"/>
    </location>
</feature>
<dbReference type="PANTHER" id="PTHR33737">
    <property type="entry name" value="OS05G0121800 PROTEIN"/>
    <property type="match status" value="1"/>
</dbReference>
<keyword evidence="3" id="KW-1185">Reference proteome</keyword>
<evidence type="ECO:0000313" key="2">
    <source>
        <dbReference type="EMBL" id="KAK7345601.1"/>
    </source>
</evidence>
<dbReference type="InterPro" id="IPR045882">
    <property type="entry name" value="GPT1/2"/>
</dbReference>
<feature type="compositionally biased region" description="Low complexity" evidence="1">
    <location>
        <begin position="229"/>
        <end position="242"/>
    </location>
</feature>
<proteinExistence type="predicted"/>
<feature type="region of interest" description="Disordered" evidence="1">
    <location>
        <begin position="111"/>
        <end position="378"/>
    </location>
</feature>
<name>A0AAN9M0K6_CANGL</name>
<evidence type="ECO:0000313" key="3">
    <source>
        <dbReference type="Proteomes" id="UP001367508"/>
    </source>
</evidence>
<sequence length="499" mass="53141">MLISDTEGSLRINDDRRLSLIDVSSADDSLIANYLSENVEWLHTPNLNVLDPAELSSINEGVEKDKKHASPFHGNQEDVHKSCESNVAPVSANGKVPSAFQTGGSSKKVAASYNKASSSKSPSTGRQGIGKLTKKNPVFLQPPLKPVARRTEPSILKQPPNAQVKSGPSSIISSKRASPGDPHVKGEKDKAKRRMGGKVNSVTNTSVIKGSRVIAPKPTMSSKSPSDLSVTTKTKPTISPSSASNLSGNIGKSPLNSLKREVDARTKTPSSSCSVVRTPPKVASRDKIRSSDSSLSSISSVAKLSSSISPSSSSSHSSSESSTSIAKYRSNGSRTSFNSSTSRKYLSNIDARGDLNSQNCRRDSNLERKETLHTRFTSQRVRTAASEMVLPPAPKKPSGLQMPSPKIGLYDGVKSSVRTPPEGMQPHSVVPHSLPKHGAGSVSRTDPEEVHSKMHLKAGVGNLDADNTVAEQHLISTHDLNLGSTQENSQYSDQVDCLS</sequence>
<organism evidence="2 3">
    <name type="scientific">Canavalia gladiata</name>
    <name type="common">Sword bean</name>
    <name type="synonym">Dolichos gladiatus</name>
    <dbReference type="NCBI Taxonomy" id="3824"/>
    <lineage>
        <taxon>Eukaryota</taxon>
        <taxon>Viridiplantae</taxon>
        <taxon>Streptophyta</taxon>
        <taxon>Embryophyta</taxon>
        <taxon>Tracheophyta</taxon>
        <taxon>Spermatophyta</taxon>
        <taxon>Magnoliopsida</taxon>
        <taxon>eudicotyledons</taxon>
        <taxon>Gunneridae</taxon>
        <taxon>Pentapetalae</taxon>
        <taxon>rosids</taxon>
        <taxon>fabids</taxon>
        <taxon>Fabales</taxon>
        <taxon>Fabaceae</taxon>
        <taxon>Papilionoideae</taxon>
        <taxon>50 kb inversion clade</taxon>
        <taxon>NPAAA clade</taxon>
        <taxon>indigoferoid/millettioid clade</taxon>
        <taxon>Phaseoleae</taxon>
        <taxon>Canavalia</taxon>
    </lineage>
</organism>
<dbReference type="AlphaFoldDB" id="A0AAN9M0K6"/>
<comment type="caution">
    <text evidence="2">The sequence shown here is derived from an EMBL/GenBank/DDBJ whole genome shotgun (WGS) entry which is preliminary data.</text>
</comment>
<reference evidence="2 3" key="1">
    <citation type="submission" date="2024-01" db="EMBL/GenBank/DDBJ databases">
        <title>The genomes of 5 underutilized Papilionoideae crops provide insights into root nodulation and disease resistanc.</title>
        <authorList>
            <person name="Jiang F."/>
        </authorList>
    </citation>
    <scope>NUCLEOTIDE SEQUENCE [LARGE SCALE GENOMIC DNA]</scope>
    <source>
        <strain evidence="2">LVBAO_FW01</strain>
        <tissue evidence="2">Leaves</tissue>
    </source>
</reference>
<feature type="compositionally biased region" description="Low complexity" evidence="1">
    <location>
        <begin position="291"/>
        <end position="324"/>
    </location>
</feature>
<dbReference type="EMBL" id="JAYMYQ010000003">
    <property type="protein sequence ID" value="KAK7345601.1"/>
    <property type="molecule type" value="Genomic_DNA"/>
</dbReference>
<gene>
    <name evidence="2" type="ORF">VNO77_16207</name>
</gene>
<accession>A0AAN9M0K6</accession>
<feature type="compositionally biased region" description="Polar residues" evidence="1">
    <location>
        <begin position="243"/>
        <end position="256"/>
    </location>
</feature>
<feature type="compositionally biased region" description="Polar residues" evidence="1">
    <location>
        <begin position="160"/>
        <end position="176"/>
    </location>
</feature>
<evidence type="ECO:0000256" key="1">
    <source>
        <dbReference type="SAM" id="MobiDB-lite"/>
    </source>
</evidence>
<feature type="region of interest" description="Disordered" evidence="1">
    <location>
        <begin position="390"/>
        <end position="450"/>
    </location>
</feature>
<dbReference type="Proteomes" id="UP001367508">
    <property type="component" value="Unassembled WGS sequence"/>
</dbReference>
<dbReference type="PANTHER" id="PTHR33737:SF2">
    <property type="entry name" value="OS12G0102700 PROTEIN"/>
    <property type="match status" value="1"/>
</dbReference>